<dbReference type="Proteomes" id="UP001222027">
    <property type="component" value="Unassembled WGS sequence"/>
</dbReference>
<feature type="chain" id="PRO_5043731578" description="Knottins-like domain-containing protein" evidence="3">
    <location>
        <begin position="24"/>
        <end position="79"/>
    </location>
</feature>
<dbReference type="PROSITE" id="PS00940">
    <property type="entry name" value="GAMMA_THIONIN"/>
    <property type="match status" value="1"/>
</dbReference>
<reference evidence="5 6" key="1">
    <citation type="submission" date="2022-12" db="EMBL/GenBank/DDBJ databases">
        <title>Chromosome-scale assembly of the Ensete ventricosum genome.</title>
        <authorList>
            <person name="Dussert Y."/>
            <person name="Stocks J."/>
            <person name="Wendawek A."/>
            <person name="Woldeyes F."/>
            <person name="Nichols R.A."/>
            <person name="Borrell J.S."/>
        </authorList>
    </citation>
    <scope>NUCLEOTIDE SEQUENCE [LARGE SCALE GENOMIC DNA]</scope>
    <source>
        <strain evidence="6">cv. Maze</strain>
        <tissue evidence="5">Seeds</tissue>
    </source>
</reference>
<dbReference type="Pfam" id="PF00304">
    <property type="entry name" value="Gamma-thionin"/>
    <property type="match status" value="1"/>
</dbReference>
<accession>A0AAV8P319</accession>
<keyword evidence="1 3" id="KW-0732">Signal</keyword>
<evidence type="ECO:0000256" key="3">
    <source>
        <dbReference type="SAM" id="SignalP"/>
    </source>
</evidence>
<dbReference type="GO" id="GO:0006952">
    <property type="term" value="P:defense response"/>
    <property type="evidence" value="ECO:0007669"/>
    <property type="project" value="InterPro"/>
</dbReference>
<feature type="signal peptide" evidence="3">
    <location>
        <begin position="1"/>
        <end position="23"/>
    </location>
</feature>
<feature type="domain" description="Knottins-like" evidence="4">
    <location>
        <begin position="32"/>
        <end position="79"/>
    </location>
</feature>
<gene>
    <name evidence="5" type="ORF">OPV22_027464</name>
</gene>
<dbReference type="InterPro" id="IPR003614">
    <property type="entry name" value="Knottins"/>
</dbReference>
<name>A0AAV8P319_ENSVE</name>
<dbReference type="PANTHER" id="PTHR33147:SF39">
    <property type="entry name" value="DRO1 PROTEIN-RELATED"/>
    <property type="match status" value="1"/>
</dbReference>
<dbReference type="SMART" id="SM00505">
    <property type="entry name" value="Knot1"/>
    <property type="match status" value="1"/>
</dbReference>
<organism evidence="5 6">
    <name type="scientific">Ensete ventricosum</name>
    <name type="common">Abyssinian banana</name>
    <name type="synonym">Musa ensete</name>
    <dbReference type="NCBI Taxonomy" id="4639"/>
    <lineage>
        <taxon>Eukaryota</taxon>
        <taxon>Viridiplantae</taxon>
        <taxon>Streptophyta</taxon>
        <taxon>Embryophyta</taxon>
        <taxon>Tracheophyta</taxon>
        <taxon>Spermatophyta</taxon>
        <taxon>Magnoliopsida</taxon>
        <taxon>Liliopsida</taxon>
        <taxon>Zingiberales</taxon>
        <taxon>Musaceae</taxon>
        <taxon>Ensete</taxon>
    </lineage>
</organism>
<evidence type="ECO:0000256" key="1">
    <source>
        <dbReference type="ARBA" id="ARBA00022729"/>
    </source>
</evidence>
<evidence type="ECO:0000313" key="5">
    <source>
        <dbReference type="EMBL" id="KAJ8464912.1"/>
    </source>
</evidence>
<keyword evidence="2" id="KW-1015">Disulfide bond</keyword>
<dbReference type="Gene3D" id="3.30.30.10">
    <property type="entry name" value="Knottin, scorpion toxin-like"/>
    <property type="match status" value="1"/>
</dbReference>
<dbReference type="AlphaFoldDB" id="A0AAV8P319"/>
<sequence length="79" mass="8814">MASSRRMLPPVLLLLFLLVASETGTTVVNARTCESRSQKFAGSCMEEVNCRNVCRTEGFYSGVCHGSLFHRKCYCTKKC</sequence>
<evidence type="ECO:0000259" key="4">
    <source>
        <dbReference type="SMART" id="SM00505"/>
    </source>
</evidence>
<dbReference type="PANTHER" id="PTHR33147">
    <property type="entry name" value="DEFENSIN-LIKE PROTEIN 1"/>
    <property type="match status" value="1"/>
</dbReference>
<evidence type="ECO:0000313" key="6">
    <source>
        <dbReference type="Proteomes" id="UP001222027"/>
    </source>
</evidence>
<dbReference type="InterPro" id="IPR036574">
    <property type="entry name" value="Scorpion_toxin-like_sf"/>
</dbReference>
<dbReference type="SUPFAM" id="SSF57095">
    <property type="entry name" value="Scorpion toxin-like"/>
    <property type="match status" value="1"/>
</dbReference>
<protein>
    <recommendedName>
        <fullName evidence="4">Knottins-like domain-containing protein</fullName>
    </recommendedName>
</protein>
<dbReference type="EMBL" id="JAQQAF010000008">
    <property type="protein sequence ID" value="KAJ8464912.1"/>
    <property type="molecule type" value="Genomic_DNA"/>
</dbReference>
<evidence type="ECO:0000256" key="2">
    <source>
        <dbReference type="ARBA" id="ARBA00023157"/>
    </source>
</evidence>
<dbReference type="PRINTS" id="PR00288">
    <property type="entry name" value="PUROTHIONIN"/>
</dbReference>
<dbReference type="InterPro" id="IPR008176">
    <property type="entry name" value="Defensin_plant"/>
</dbReference>
<keyword evidence="6" id="KW-1185">Reference proteome</keyword>
<comment type="caution">
    <text evidence="5">The sequence shown here is derived from an EMBL/GenBank/DDBJ whole genome shotgun (WGS) entry which is preliminary data.</text>
</comment>
<proteinExistence type="predicted"/>